<sequence>MASQSNNYPDNFTSPSSIASTDKEVARELLPLLRVYTDGSVERLLGSPVVPPSSPDPETGVFSKDITISTNPNISARIYRPNFSQSKYDPNYHDNENGQKLPILVYLHGGGFCIESAFSFLDHRYLNRIVSESRTLAISVEYRLAPESPLPAAYEDCWTALRWVAAHSGALEQVLGREPWLISHGDFGRLYIGGDSAGGNIAHNVALRAATESLPCGVKLRGVFLSHPFFWGSKPIGSEPKEGFENSLERLVWEFVYPSVPGGINDPTINPVSGIGAPSLAGLACSRMLVCVAGKDRLRERGVWYYEAVKESGWKGEAELFEVEEEDHAFHIFNIDSQNANNMIKRLASFLV</sequence>
<dbReference type="PANTHER" id="PTHR23024">
    <property type="entry name" value="ARYLACETAMIDE DEACETYLASE"/>
    <property type="match status" value="1"/>
</dbReference>
<dbReference type="InterPro" id="IPR050466">
    <property type="entry name" value="Carboxylest/Gibb_receptor"/>
</dbReference>
<keyword evidence="2" id="KW-0378">Hydrolase</keyword>
<feature type="domain" description="Alpha/beta hydrolase fold-3" evidence="4">
    <location>
        <begin position="104"/>
        <end position="331"/>
    </location>
</feature>
<evidence type="ECO:0000256" key="1">
    <source>
        <dbReference type="ARBA" id="ARBA00010515"/>
    </source>
</evidence>
<evidence type="ECO:0000313" key="6">
    <source>
        <dbReference type="Proteomes" id="UP001187192"/>
    </source>
</evidence>
<comment type="similarity">
    <text evidence="1">Belongs to the 'GDXG' lipolytic enzyme family.</text>
</comment>
<dbReference type="PROSITE" id="PS01173">
    <property type="entry name" value="LIPASE_GDXG_HIS"/>
    <property type="match status" value="1"/>
</dbReference>
<evidence type="ECO:0000313" key="5">
    <source>
        <dbReference type="EMBL" id="GMN46633.1"/>
    </source>
</evidence>
<dbReference type="SUPFAM" id="SSF53474">
    <property type="entry name" value="alpha/beta-Hydrolases"/>
    <property type="match status" value="1"/>
</dbReference>
<evidence type="ECO:0000259" key="4">
    <source>
        <dbReference type="Pfam" id="PF07859"/>
    </source>
</evidence>
<dbReference type="Gene3D" id="3.40.50.1820">
    <property type="entry name" value="alpha/beta hydrolase"/>
    <property type="match status" value="1"/>
</dbReference>
<feature type="region of interest" description="Disordered" evidence="3">
    <location>
        <begin position="1"/>
        <end position="20"/>
    </location>
</feature>
<gene>
    <name evidence="5" type="ORF">TIFTF001_015824</name>
</gene>
<name>A0AA88AIE5_FICCA</name>
<dbReference type="Pfam" id="PF07859">
    <property type="entry name" value="Abhydrolase_3"/>
    <property type="match status" value="1"/>
</dbReference>
<reference evidence="5" key="1">
    <citation type="submission" date="2023-07" db="EMBL/GenBank/DDBJ databases">
        <title>draft genome sequence of fig (Ficus carica).</title>
        <authorList>
            <person name="Takahashi T."/>
            <person name="Nishimura K."/>
        </authorList>
    </citation>
    <scope>NUCLEOTIDE SEQUENCE</scope>
</reference>
<dbReference type="InterPro" id="IPR013094">
    <property type="entry name" value="AB_hydrolase_3"/>
</dbReference>
<evidence type="ECO:0000256" key="2">
    <source>
        <dbReference type="ARBA" id="ARBA00022801"/>
    </source>
</evidence>
<evidence type="ECO:0000256" key="3">
    <source>
        <dbReference type="SAM" id="MobiDB-lite"/>
    </source>
</evidence>
<organism evidence="5 6">
    <name type="scientific">Ficus carica</name>
    <name type="common">Common fig</name>
    <dbReference type="NCBI Taxonomy" id="3494"/>
    <lineage>
        <taxon>Eukaryota</taxon>
        <taxon>Viridiplantae</taxon>
        <taxon>Streptophyta</taxon>
        <taxon>Embryophyta</taxon>
        <taxon>Tracheophyta</taxon>
        <taxon>Spermatophyta</taxon>
        <taxon>Magnoliopsida</taxon>
        <taxon>eudicotyledons</taxon>
        <taxon>Gunneridae</taxon>
        <taxon>Pentapetalae</taxon>
        <taxon>rosids</taxon>
        <taxon>fabids</taxon>
        <taxon>Rosales</taxon>
        <taxon>Moraceae</taxon>
        <taxon>Ficeae</taxon>
        <taxon>Ficus</taxon>
    </lineage>
</organism>
<accession>A0AA88AIE5</accession>
<proteinExistence type="inferred from homology"/>
<dbReference type="AlphaFoldDB" id="A0AA88AIE5"/>
<dbReference type="Proteomes" id="UP001187192">
    <property type="component" value="Unassembled WGS sequence"/>
</dbReference>
<comment type="caution">
    <text evidence="5">The sequence shown here is derived from an EMBL/GenBank/DDBJ whole genome shotgun (WGS) entry which is preliminary data.</text>
</comment>
<dbReference type="InterPro" id="IPR002168">
    <property type="entry name" value="Lipase_GDXG_HIS_AS"/>
</dbReference>
<dbReference type="PANTHER" id="PTHR23024:SF551">
    <property type="entry name" value="2-HYDROXYISOFLAVANONE DEHYDRATASE-LIKE"/>
    <property type="match status" value="1"/>
</dbReference>
<protein>
    <recommendedName>
        <fullName evidence="4">Alpha/beta hydrolase fold-3 domain-containing protein</fullName>
    </recommendedName>
</protein>
<dbReference type="EMBL" id="BTGU01000023">
    <property type="protein sequence ID" value="GMN46633.1"/>
    <property type="molecule type" value="Genomic_DNA"/>
</dbReference>
<dbReference type="InterPro" id="IPR029058">
    <property type="entry name" value="AB_hydrolase_fold"/>
</dbReference>
<keyword evidence="6" id="KW-1185">Reference proteome</keyword>
<dbReference type="GO" id="GO:0016787">
    <property type="term" value="F:hydrolase activity"/>
    <property type="evidence" value="ECO:0007669"/>
    <property type="project" value="UniProtKB-KW"/>
</dbReference>